<keyword evidence="3" id="KW-1185">Reference proteome</keyword>
<evidence type="ECO:0000313" key="2">
    <source>
        <dbReference type="EMBL" id="ORY28989.1"/>
    </source>
</evidence>
<name>A0A1Y2B2D1_9TREE</name>
<proteinExistence type="predicted"/>
<gene>
    <name evidence="2" type="ORF">BCR39DRAFT_588512</name>
</gene>
<comment type="caution">
    <text evidence="2">The sequence shown here is derived from an EMBL/GenBank/DDBJ whole genome shotgun (WGS) entry which is preliminary data.</text>
</comment>
<feature type="transmembrane region" description="Helical" evidence="1">
    <location>
        <begin position="9"/>
        <end position="28"/>
    </location>
</feature>
<dbReference type="EMBL" id="MCFC01000028">
    <property type="protein sequence ID" value="ORY28989.1"/>
    <property type="molecule type" value="Genomic_DNA"/>
</dbReference>
<dbReference type="AlphaFoldDB" id="A0A1Y2B2D1"/>
<accession>A0A1Y2B2D1</accession>
<evidence type="ECO:0000256" key="1">
    <source>
        <dbReference type="SAM" id="Phobius"/>
    </source>
</evidence>
<dbReference type="Proteomes" id="UP000193986">
    <property type="component" value="Unassembled WGS sequence"/>
</dbReference>
<keyword evidence="1" id="KW-0812">Transmembrane</keyword>
<keyword evidence="1" id="KW-1133">Transmembrane helix</keyword>
<dbReference type="InParanoid" id="A0A1Y2B2D1"/>
<keyword evidence="1" id="KW-0472">Membrane</keyword>
<organism evidence="2 3">
    <name type="scientific">Naematelia encephala</name>
    <dbReference type="NCBI Taxonomy" id="71784"/>
    <lineage>
        <taxon>Eukaryota</taxon>
        <taxon>Fungi</taxon>
        <taxon>Dikarya</taxon>
        <taxon>Basidiomycota</taxon>
        <taxon>Agaricomycotina</taxon>
        <taxon>Tremellomycetes</taxon>
        <taxon>Tremellales</taxon>
        <taxon>Naemateliaceae</taxon>
        <taxon>Naematelia</taxon>
    </lineage>
</organism>
<reference evidence="2 3" key="1">
    <citation type="submission" date="2016-07" db="EMBL/GenBank/DDBJ databases">
        <title>Pervasive Adenine N6-methylation of Active Genes in Fungi.</title>
        <authorList>
            <consortium name="DOE Joint Genome Institute"/>
            <person name="Mondo S.J."/>
            <person name="Dannebaum R.O."/>
            <person name="Kuo R.C."/>
            <person name="Labutti K."/>
            <person name="Haridas S."/>
            <person name="Kuo A."/>
            <person name="Salamov A."/>
            <person name="Ahrendt S.R."/>
            <person name="Lipzen A."/>
            <person name="Sullivan W."/>
            <person name="Andreopoulos W.B."/>
            <person name="Clum A."/>
            <person name="Lindquist E."/>
            <person name="Daum C."/>
            <person name="Ramamoorthy G.K."/>
            <person name="Gryganskyi A."/>
            <person name="Culley D."/>
            <person name="Magnuson J.K."/>
            <person name="James T.Y."/>
            <person name="O'Malley M.A."/>
            <person name="Stajich J.E."/>
            <person name="Spatafora J.W."/>
            <person name="Visel A."/>
            <person name="Grigoriev I.V."/>
        </authorList>
    </citation>
    <scope>NUCLEOTIDE SEQUENCE [LARGE SCALE GENOMIC DNA]</scope>
    <source>
        <strain evidence="2 3">68-887.2</strain>
    </source>
</reference>
<sequence>MQTITARRIIGVGMVTLLPAGIYAGYVWNESLRAGELAEMVPGAVVSERAIRARIVDLAHERNELLAEQDHITGKIEELRHRIAAKKEKSNAPS</sequence>
<protein>
    <submittedName>
        <fullName evidence="2">Uncharacterized protein</fullName>
    </submittedName>
</protein>
<evidence type="ECO:0000313" key="3">
    <source>
        <dbReference type="Proteomes" id="UP000193986"/>
    </source>
</evidence>